<accession>A0A223HD70</accession>
<comment type="subcellular location">
    <subcellularLocation>
        <location evidence="1 10">Cell membrane</location>
        <topology evidence="1 10">Multi-pass membrane protein</topology>
    </subcellularLocation>
</comment>
<gene>
    <name evidence="11" type="primary">OR</name>
</gene>
<evidence type="ECO:0000256" key="3">
    <source>
        <dbReference type="ARBA" id="ARBA00022606"/>
    </source>
</evidence>
<organism evidence="11">
    <name type="scientific">Cydia fagiglandana</name>
    <dbReference type="NCBI Taxonomy" id="1458189"/>
    <lineage>
        <taxon>Eukaryota</taxon>
        <taxon>Metazoa</taxon>
        <taxon>Ecdysozoa</taxon>
        <taxon>Arthropoda</taxon>
        <taxon>Hexapoda</taxon>
        <taxon>Insecta</taxon>
        <taxon>Pterygota</taxon>
        <taxon>Neoptera</taxon>
        <taxon>Endopterygota</taxon>
        <taxon>Lepidoptera</taxon>
        <taxon>Glossata</taxon>
        <taxon>Ditrysia</taxon>
        <taxon>Tortricoidea</taxon>
        <taxon>Tortricidae</taxon>
        <taxon>Olethreutinae</taxon>
        <taxon>Grapholitini</taxon>
        <taxon>Cydia</taxon>
    </lineage>
</organism>
<protein>
    <recommendedName>
        <fullName evidence="10">Odorant receptor</fullName>
    </recommendedName>
</protein>
<dbReference type="PANTHER" id="PTHR21137">
    <property type="entry name" value="ODORANT RECEPTOR"/>
    <property type="match status" value="1"/>
</dbReference>
<feature type="transmembrane region" description="Helical" evidence="10">
    <location>
        <begin position="275"/>
        <end position="296"/>
    </location>
</feature>
<sequence>MTTTYSAFEAFRPHFNALAYVAYFKIVPKPSSGLKHTLHTAYRGFVWFLVTIYNLQHVIRVIQARHSTEQVVNTLFVLLTTLNTLGKQLAFNTRVERMDRLIATIEGPLFTACNAYDLKVMRRHAWIMSRMLTMYHGSIYLCGAMWGISPLVTKLSGEVELTGYFPFDTSDWMGFGIAVAFNTIVITLQGYGHVTMDCTIVSFHAQTKTQLQILRNSLEHLVDPVGDTGREICVRSTVYKDIEDPAFGVVLKKRITRCVEHYKLIVWFHNEVEALFAEALMFQFFVVAWVICMTMYKIVGLSLLSAEFFSMFVYLGCMMGQLFIYCYYGTQVKAESEFINDSIYRCDWVSLSPQFRALLLIQMSRCMRPVAPRIALIIPMSLETYISVLRSSYTLFTFLERK</sequence>
<dbReference type="GO" id="GO:0004984">
    <property type="term" value="F:olfactory receptor activity"/>
    <property type="evidence" value="ECO:0007669"/>
    <property type="project" value="InterPro"/>
</dbReference>
<reference evidence="11" key="1">
    <citation type="journal article" date="2017" name="Sci. Rep.">
        <title>Antennal transcriptomes of three tortricid moths reveal putative conserved chemosensory receptors for social and habitat olfactory cues.</title>
        <authorList>
            <person name="Gonzalez F."/>
            <person name="Witzgall P."/>
            <person name="Walker W.B."/>
        </authorList>
    </citation>
    <scope>NUCLEOTIDE SEQUENCE</scope>
</reference>
<feature type="transmembrane region" description="Helical" evidence="10">
    <location>
        <begin position="172"/>
        <end position="191"/>
    </location>
</feature>
<evidence type="ECO:0000256" key="9">
    <source>
        <dbReference type="ARBA" id="ARBA00023224"/>
    </source>
</evidence>
<keyword evidence="7 10" id="KW-0472">Membrane</keyword>
<evidence type="ECO:0000256" key="7">
    <source>
        <dbReference type="ARBA" id="ARBA00023136"/>
    </source>
</evidence>
<keyword evidence="4 10" id="KW-0812">Transmembrane</keyword>
<keyword evidence="8 10" id="KW-0675">Receptor</keyword>
<keyword evidence="6 10" id="KW-1133">Transmembrane helix</keyword>
<dbReference type="GO" id="GO:0007165">
    <property type="term" value="P:signal transduction"/>
    <property type="evidence" value="ECO:0007669"/>
    <property type="project" value="UniProtKB-KW"/>
</dbReference>
<name>A0A223HD70_9NEOP</name>
<dbReference type="InterPro" id="IPR004117">
    <property type="entry name" value="7tm6_olfct_rcpt"/>
</dbReference>
<dbReference type="GO" id="GO:0005886">
    <property type="term" value="C:plasma membrane"/>
    <property type="evidence" value="ECO:0007669"/>
    <property type="project" value="UniProtKB-SubCell"/>
</dbReference>
<comment type="similarity">
    <text evidence="10">Belongs to the insect chemoreceptor superfamily. Heteromeric odorant receptor channel (TC 1.A.69) family.</text>
</comment>
<feature type="transmembrane region" description="Helical" evidence="10">
    <location>
        <begin position="308"/>
        <end position="328"/>
    </location>
</feature>
<keyword evidence="9 10" id="KW-0807">Transducer</keyword>
<evidence type="ECO:0000256" key="6">
    <source>
        <dbReference type="ARBA" id="ARBA00022989"/>
    </source>
</evidence>
<proteinExistence type="evidence at transcript level"/>
<dbReference type="PANTHER" id="PTHR21137:SF35">
    <property type="entry name" value="ODORANT RECEPTOR 19A-RELATED"/>
    <property type="match status" value="1"/>
</dbReference>
<keyword evidence="5 10" id="KW-0552">Olfaction</keyword>
<feature type="transmembrane region" description="Helical" evidence="10">
    <location>
        <begin position="132"/>
        <end position="152"/>
    </location>
</feature>
<evidence type="ECO:0000256" key="8">
    <source>
        <dbReference type="ARBA" id="ARBA00023170"/>
    </source>
</evidence>
<evidence type="ECO:0000313" key="11">
    <source>
        <dbReference type="EMBL" id="AST36329.1"/>
    </source>
</evidence>
<evidence type="ECO:0000256" key="1">
    <source>
        <dbReference type="ARBA" id="ARBA00004651"/>
    </source>
</evidence>
<dbReference type="Pfam" id="PF02949">
    <property type="entry name" value="7tm_6"/>
    <property type="match status" value="1"/>
</dbReference>
<dbReference type="GO" id="GO:0005549">
    <property type="term" value="F:odorant binding"/>
    <property type="evidence" value="ECO:0007669"/>
    <property type="project" value="InterPro"/>
</dbReference>
<evidence type="ECO:0000256" key="5">
    <source>
        <dbReference type="ARBA" id="ARBA00022725"/>
    </source>
</evidence>
<comment type="caution">
    <text evidence="10">Lacks conserved residue(s) required for the propagation of feature annotation.</text>
</comment>
<keyword evidence="2" id="KW-1003">Cell membrane</keyword>
<evidence type="ECO:0000256" key="10">
    <source>
        <dbReference type="RuleBase" id="RU351113"/>
    </source>
</evidence>
<evidence type="ECO:0000256" key="2">
    <source>
        <dbReference type="ARBA" id="ARBA00022475"/>
    </source>
</evidence>
<keyword evidence="3 10" id="KW-0716">Sensory transduction</keyword>
<dbReference type="EMBL" id="KY283670">
    <property type="protein sequence ID" value="AST36329.1"/>
    <property type="molecule type" value="mRNA"/>
</dbReference>
<evidence type="ECO:0000256" key="4">
    <source>
        <dbReference type="ARBA" id="ARBA00022692"/>
    </source>
</evidence>
<dbReference type="AlphaFoldDB" id="A0A223HD70"/>